<evidence type="ECO:0000256" key="4">
    <source>
        <dbReference type="SAM" id="MobiDB-lite"/>
    </source>
</evidence>
<dbReference type="PANTHER" id="PTHR43649:SF34">
    <property type="entry name" value="ABC TRANSPORTER PERIPLASMIC-BINDING PROTEIN YCJN-RELATED"/>
    <property type="match status" value="1"/>
</dbReference>
<evidence type="ECO:0000256" key="1">
    <source>
        <dbReference type="ARBA" id="ARBA00008520"/>
    </source>
</evidence>
<dbReference type="PANTHER" id="PTHR43649">
    <property type="entry name" value="ARABINOSE-BINDING PROTEIN-RELATED"/>
    <property type="match status" value="1"/>
</dbReference>
<evidence type="ECO:0008006" key="6">
    <source>
        <dbReference type="Google" id="ProtNLM"/>
    </source>
</evidence>
<keyword evidence="3" id="KW-0732">Signal</keyword>
<dbReference type="InterPro" id="IPR006059">
    <property type="entry name" value="SBP"/>
</dbReference>
<name>A0A382JHC1_9ZZZZ</name>
<dbReference type="EMBL" id="UINC01074146">
    <property type="protein sequence ID" value="SVC11055.1"/>
    <property type="molecule type" value="Genomic_DNA"/>
</dbReference>
<sequence length="261" mass="28848">MLAVLSACGGAPEAPSSETSSNLDAIDPTGQKIVFWYQHTRQREEGLQELISQFNQSNEYGIHVRGEYAGDYGDIYNKMMVGLQGGEVPDLLVAYQNQARAYADADGVVDLVPYLTSPKWGLSNEARADFVHAFMQQDQIDGQQFGLPPNRSIEILYYNADWLEELGAHEPPTTWEAFAQLCRKARDQPFSGNADSTRSLGFIYEEDASRLASMVFSRGGDFMTADGGAYTLDTPQVRASLSLMKQLIEDKAAEMMGEPYG</sequence>
<dbReference type="InterPro" id="IPR050490">
    <property type="entry name" value="Bact_solute-bd_prot1"/>
</dbReference>
<dbReference type="Gene3D" id="3.40.190.10">
    <property type="entry name" value="Periplasmic binding protein-like II"/>
    <property type="match status" value="1"/>
</dbReference>
<organism evidence="5">
    <name type="scientific">marine metagenome</name>
    <dbReference type="NCBI Taxonomy" id="408172"/>
    <lineage>
        <taxon>unclassified sequences</taxon>
        <taxon>metagenomes</taxon>
        <taxon>ecological metagenomes</taxon>
    </lineage>
</organism>
<feature type="region of interest" description="Disordered" evidence="4">
    <location>
        <begin position="1"/>
        <end position="23"/>
    </location>
</feature>
<dbReference type="AlphaFoldDB" id="A0A382JHC1"/>
<gene>
    <name evidence="5" type="ORF">METZ01_LOCUS263909</name>
</gene>
<evidence type="ECO:0000256" key="3">
    <source>
        <dbReference type="ARBA" id="ARBA00022729"/>
    </source>
</evidence>
<proteinExistence type="inferred from homology"/>
<reference evidence="5" key="1">
    <citation type="submission" date="2018-05" db="EMBL/GenBank/DDBJ databases">
        <authorList>
            <person name="Lanie J.A."/>
            <person name="Ng W.-L."/>
            <person name="Kazmierczak K.M."/>
            <person name="Andrzejewski T.M."/>
            <person name="Davidsen T.M."/>
            <person name="Wayne K.J."/>
            <person name="Tettelin H."/>
            <person name="Glass J.I."/>
            <person name="Rusch D."/>
            <person name="Podicherti R."/>
            <person name="Tsui H.-C.T."/>
            <person name="Winkler M.E."/>
        </authorList>
    </citation>
    <scope>NUCLEOTIDE SEQUENCE</scope>
</reference>
<feature type="non-terminal residue" evidence="5">
    <location>
        <position position="261"/>
    </location>
</feature>
<dbReference type="SUPFAM" id="SSF53850">
    <property type="entry name" value="Periplasmic binding protein-like II"/>
    <property type="match status" value="1"/>
</dbReference>
<evidence type="ECO:0000256" key="2">
    <source>
        <dbReference type="ARBA" id="ARBA00022448"/>
    </source>
</evidence>
<comment type="similarity">
    <text evidence="1">Belongs to the bacterial solute-binding protein 1 family.</text>
</comment>
<evidence type="ECO:0000313" key="5">
    <source>
        <dbReference type="EMBL" id="SVC11055.1"/>
    </source>
</evidence>
<protein>
    <recommendedName>
        <fullName evidence="6">Extracellular solute-binding protein</fullName>
    </recommendedName>
</protein>
<accession>A0A382JHC1</accession>
<keyword evidence="2" id="KW-0813">Transport</keyword>
<dbReference type="Pfam" id="PF13416">
    <property type="entry name" value="SBP_bac_8"/>
    <property type="match status" value="1"/>
</dbReference>